<dbReference type="EMBL" id="BQXS01000159">
    <property type="protein sequence ID" value="GKT28124.1"/>
    <property type="molecule type" value="Genomic_DNA"/>
</dbReference>
<evidence type="ECO:0000256" key="3">
    <source>
        <dbReference type="ARBA" id="ARBA00022514"/>
    </source>
</evidence>
<evidence type="ECO:0000256" key="12">
    <source>
        <dbReference type="ARBA" id="ARBA00042730"/>
    </source>
</evidence>
<evidence type="ECO:0000256" key="6">
    <source>
        <dbReference type="ARBA" id="ARBA00036735"/>
    </source>
</evidence>
<dbReference type="InterPro" id="IPR001398">
    <property type="entry name" value="Macrophage_inhib_fac"/>
</dbReference>
<dbReference type="Gene3D" id="3.30.429.10">
    <property type="entry name" value="Macrophage Migration Inhibitory Factor"/>
    <property type="match status" value="1"/>
</dbReference>
<organism evidence="13 14">
    <name type="scientific">Aduncisulcus paluster</name>
    <dbReference type="NCBI Taxonomy" id="2918883"/>
    <lineage>
        <taxon>Eukaryota</taxon>
        <taxon>Metamonada</taxon>
        <taxon>Carpediemonas-like organisms</taxon>
        <taxon>Aduncisulcus</taxon>
    </lineage>
</organism>
<evidence type="ECO:0000256" key="5">
    <source>
        <dbReference type="ARBA" id="ARBA00023235"/>
    </source>
</evidence>
<dbReference type="SUPFAM" id="SSF55331">
    <property type="entry name" value="Tautomerase/MIF"/>
    <property type="match status" value="1"/>
</dbReference>
<comment type="catalytic activity">
    <reaction evidence="6">
        <text>3-phenylpyruvate = enol-phenylpyruvate</text>
        <dbReference type="Rhea" id="RHEA:17097"/>
        <dbReference type="ChEBI" id="CHEBI:16815"/>
        <dbReference type="ChEBI" id="CHEBI:18005"/>
        <dbReference type="EC" id="5.3.2.1"/>
    </reaction>
</comment>
<evidence type="ECO:0000256" key="4">
    <source>
        <dbReference type="ARBA" id="ARBA00022525"/>
    </source>
</evidence>
<name>A0ABQ5K6B2_9EUKA</name>
<comment type="catalytic activity">
    <reaction evidence="7">
        <text>L-dopachrome = 5,6-dihydroxyindole-2-carboxylate</text>
        <dbReference type="Rhea" id="RHEA:13041"/>
        <dbReference type="ChEBI" id="CHEBI:16875"/>
        <dbReference type="ChEBI" id="CHEBI:57509"/>
        <dbReference type="EC" id="5.3.3.12"/>
    </reaction>
</comment>
<dbReference type="PANTHER" id="PTHR11954:SF6">
    <property type="entry name" value="MACROPHAGE MIGRATION INHIBITORY FACTOR"/>
    <property type="match status" value="1"/>
</dbReference>
<evidence type="ECO:0000256" key="11">
    <source>
        <dbReference type="ARBA" id="ARBA00041912"/>
    </source>
</evidence>
<evidence type="ECO:0000256" key="7">
    <source>
        <dbReference type="ARBA" id="ARBA00036823"/>
    </source>
</evidence>
<keyword evidence="14" id="KW-1185">Reference proteome</keyword>
<dbReference type="EC" id="5.3.2.1" evidence="9"/>
<comment type="caution">
    <text evidence="13">The sequence shown here is derived from an EMBL/GenBank/DDBJ whole genome shotgun (WGS) entry which is preliminary data.</text>
</comment>
<dbReference type="Proteomes" id="UP001057375">
    <property type="component" value="Unassembled WGS sequence"/>
</dbReference>
<comment type="subcellular location">
    <subcellularLocation>
        <location evidence="1">Secreted</location>
    </subcellularLocation>
</comment>
<accession>A0ABQ5K6B2</accession>
<evidence type="ECO:0000313" key="14">
    <source>
        <dbReference type="Proteomes" id="UP001057375"/>
    </source>
</evidence>
<keyword evidence="4" id="KW-0964">Secreted</keyword>
<gene>
    <name evidence="13" type="ORF">ADUPG1_000442</name>
</gene>
<evidence type="ECO:0000256" key="8">
    <source>
        <dbReference type="ARBA" id="ARBA00038932"/>
    </source>
</evidence>
<reference evidence="13" key="1">
    <citation type="submission" date="2022-03" db="EMBL/GenBank/DDBJ databases">
        <title>Draft genome sequence of Aduncisulcus paluster, a free-living microaerophilic Fornicata.</title>
        <authorList>
            <person name="Yuyama I."/>
            <person name="Kume K."/>
            <person name="Tamura T."/>
            <person name="Inagaki Y."/>
            <person name="Hashimoto T."/>
        </authorList>
    </citation>
    <scope>NUCLEOTIDE SEQUENCE</scope>
    <source>
        <strain evidence="13">NY0171</strain>
    </source>
</reference>
<dbReference type="PANTHER" id="PTHR11954">
    <property type="entry name" value="D-DOPACHROME DECARBOXYLASE"/>
    <property type="match status" value="1"/>
</dbReference>
<sequence>MPFVSIKTSLKLTPEEVESWSTNLSRLVYEATGKPEAYIMISVEHSLHMRFGGNSTSPTVFVDFRSIGCISGTENKKTSSLLTKFFSDKKVPPARVYITFMNVDREDWGFQGSTFAR</sequence>
<dbReference type="Pfam" id="PF01187">
    <property type="entry name" value="MIF"/>
    <property type="match status" value="1"/>
</dbReference>
<protein>
    <recommendedName>
        <fullName evidence="12">L-dopachrome isomerase</fullName>
        <ecNumber evidence="9">5.3.2.1</ecNumber>
        <ecNumber evidence="8">5.3.3.12</ecNumber>
    </recommendedName>
    <alternativeName>
        <fullName evidence="10">L-dopachrome tautomerase</fullName>
    </alternativeName>
    <alternativeName>
        <fullName evidence="11">Phenylpyruvate tautomerase</fullName>
    </alternativeName>
</protein>
<evidence type="ECO:0000313" key="13">
    <source>
        <dbReference type="EMBL" id="GKT28124.1"/>
    </source>
</evidence>
<proteinExistence type="inferred from homology"/>
<keyword evidence="3" id="KW-0202">Cytokine</keyword>
<comment type="similarity">
    <text evidence="2">Belongs to the MIF family.</text>
</comment>
<evidence type="ECO:0000256" key="1">
    <source>
        <dbReference type="ARBA" id="ARBA00004613"/>
    </source>
</evidence>
<evidence type="ECO:0000256" key="10">
    <source>
        <dbReference type="ARBA" id="ARBA00041631"/>
    </source>
</evidence>
<keyword evidence="5" id="KW-0413">Isomerase</keyword>
<dbReference type="InterPro" id="IPR014347">
    <property type="entry name" value="Tautomerase/MIF_sf"/>
</dbReference>
<evidence type="ECO:0000256" key="2">
    <source>
        <dbReference type="ARBA" id="ARBA00005851"/>
    </source>
</evidence>
<evidence type="ECO:0000256" key="9">
    <source>
        <dbReference type="ARBA" id="ARBA00039086"/>
    </source>
</evidence>
<dbReference type="EC" id="5.3.3.12" evidence="8"/>